<dbReference type="CDD" id="cd16432">
    <property type="entry name" value="CheB_Rec"/>
    <property type="match status" value="1"/>
</dbReference>
<dbReference type="Proteomes" id="UP000294902">
    <property type="component" value="Unassembled WGS sequence"/>
</dbReference>
<evidence type="ECO:0000313" key="9">
    <source>
        <dbReference type="EMBL" id="TCT15081.1"/>
    </source>
</evidence>
<dbReference type="InterPro" id="IPR008248">
    <property type="entry name" value="CheB-like"/>
</dbReference>
<comment type="function">
    <text evidence="4">Involved in chemotaxis. Part of a chemotaxis signal transduction system that modulates chemotaxis in response to various stimuli. Catalyzes the demethylation of specific methylglutamate residues introduced into the chemoreceptors (methyl-accepting chemotaxis proteins or MCP) by CheR. Also mediates the irreversible deamidation of specific glutamine residues to glutamic acid.</text>
</comment>
<dbReference type="EC" id="3.5.1.44" evidence="4"/>
<dbReference type="SMART" id="SM00448">
    <property type="entry name" value="REC"/>
    <property type="match status" value="1"/>
</dbReference>
<evidence type="ECO:0000313" key="10">
    <source>
        <dbReference type="Proteomes" id="UP000294902"/>
    </source>
</evidence>
<feature type="modified residue" description="4-aspartylphosphate" evidence="4 6">
    <location>
        <position position="57"/>
    </location>
</feature>
<dbReference type="OrthoDB" id="9793421at2"/>
<dbReference type="PROSITE" id="PS50110">
    <property type="entry name" value="RESPONSE_REGULATORY"/>
    <property type="match status" value="1"/>
</dbReference>
<dbReference type="HAMAP" id="MF_00099">
    <property type="entry name" value="CheB_chemtxs"/>
    <property type="match status" value="1"/>
</dbReference>
<evidence type="ECO:0000259" key="8">
    <source>
        <dbReference type="PROSITE" id="PS50122"/>
    </source>
</evidence>
<dbReference type="GO" id="GO:0000156">
    <property type="term" value="F:phosphorelay response regulator activity"/>
    <property type="evidence" value="ECO:0007669"/>
    <property type="project" value="InterPro"/>
</dbReference>
<feature type="domain" description="Response regulatory" evidence="7">
    <location>
        <begin position="6"/>
        <end position="123"/>
    </location>
</feature>
<evidence type="ECO:0000256" key="6">
    <source>
        <dbReference type="PROSITE-ProRule" id="PRU00169"/>
    </source>
</evidence>
<dbReference type="NCBIfam" id="NF001965">
    <property type="entry name" value="PRK00742.1"/>
    <property type="match status" value="1"/>
</dbReference>
<keyword evidence="4" id="KW-0963">Cytoplasm</keyword>
<dbReference type="PANTHER" id="PTHR42872:SF3">
    <property type="entry name" value="PROTEIN-GLUTAMATE METHYLESTERASE_PROTEIN-GLUTAMINE GLUTAMINASE 1"/>
    <property type="match status" value="1"/>
</dbReference>
<comment type="subcellular location">
    <subcellularLocation>
        <location evidence="4">Cytoplasm</location>
    </subcellularLocation>
</comment>
<name>A0A4V2V0B6_9FIRM</name>
<keyword evidence="4 6" id="KW-0597">Phosphoprotein</keyword>
<dbReference type="CDD" id="cd17541">
    <property type="entry name" value="REC_CheB-like"/>
    <property type="match status" value="1"/>
</dbReference>
<dbReference type="GO" id="GO:0005737">
    <property type="term" value="C:cytoplasm"/>
    <property type="evidence" value="ECO:0007669"/>
    <property type="project" value="UniProtKB-SubCell"/>
</dbReference>
<protein>
    <recommendedName>
        <fullName evidence="4">Protein-glutamate methylesterase/protein-glutamine glutaminase</fullName>
        <ecNumber evidence="4">3.1.1.61</ecNumber>
        <ecNumber evidence="4">3.5.1.44</ecNumber>
    </recommendedName>
</protein>
<dbReference type="PANTHER" id="PTHR42872">
    <property type="entry name" value="PROTEIN-GLUTAMATE METHYLESTERASE/PROTEIN-GLUTAMINE GLUTAMINASE"/>
    <property type="match status" value="1"/>
</dbReference>
<sequence length="351" mass="38673">MEKSKKIAVIDDSAFMRRVLSDILNNDETFTVVGTANNGVEGLKLIENKRPDAVILDINMPVMDGLEMLSQLQKKPYIPVLVVSTITTKDAIETIRALEGGAFDFIAKPDNLFSMKNNDFIDIFKEKLTLAIESKKVESNIGKSFSMNYVKNKGNTNKKNNKIVALGCSTGGPKALHNIIPLLPKTLNSSVVIVQHMPKGFTKSLADRLNELSQINVKEAEDGEILQTGTVYIARGGNHMLIKKEQNHHIIKLSDSEPRQGHRPSVNNMMESLIDCDFDEIIGIILTGMGSDGTEGLKLLSETKKVYNIVQNQETCVVYGMPKSVVENGLADEIVPLENIPEIIINKVGVL</sequence>
<dbReference type="PROSITE" id="PS50122">
    <property type="entry name" value="CHEB"/>
    <property type="match status" value="1"/>
</dbReference>
<comment type="domain">
    <text evidence="4">Contains a C-terminal catalytic domain, and an N-terminal region which modulates catalytic activity.</text>
</comment>
<comment type="PTM">
    <text evidence="4">Phosphorylated by CheA. Phosphorylation of the N-terminal regulatory domain activates the methylesterase activity.</text>
</comment>
<feature type="active site" evidence="4 5">
    <location>
        <position position="292"/>
    </location>
</feature>
<evidence type="ECO:0000256" key="2">
    <source>
        <dbReference type="ARBA" id="ARBA00024867"/>
    </source>
</evidence>
<gene>
    <name evidence="4" type="primary">cheB</name>
    <name evidence="9" type="ORF">EDC18_104231</name>
</gene>
<dbReference type="GO" id="GO:0008984">
    <property type="term" value="F:protein-glutamate methylesterase activity"/>
    <property type="evidence" value="ECO:0007669"/>
    <property type="project" value="UniProtKB-UniRule"/>
</dbReference>
<feature type="active site" evidence="4 5">
    <location>
        <position position="196"/>
    </location>
</feature>
<dbReference type="PIRSF" id="PIRSF000876">
    <property type="entry name" value="RR_chemtxs_CheB"/>
    <property type="match status" value="1"/>
</dbReference>
<organism evidence="9 10">
    <name type="scientific">Natranaerovirga pectinivora</name>
    <dbReference type="NCBI Taxonomy" id="682400"/>
    <lineage>
        <taxon>Bacteria</taxon>
        <taxon>Bacillati</taxon>
        <taxon>Bacillota</taxon>
        <taxon>Clostridia</taxon>
        <taxon>Lachnospirales</taxon>
        <taxon>Natranaerovirgaceae</taxon>
        <taxon>Natranaerovirga</taxon>
    </lineage>
</organism>
<comment type="function">
    <text evidence="2">May play the central regulatory role in sporulation. It may be an element of the effector pathway responsible for the activation of sporulation genes in response to nutritional stress. Spo0A may act in concert with spo0H (a sigma factor) to control the expression of some genes that are critical to the sporulation process.</text>
</comment>
<dbReference type="Pfam" id="PF00072">
    <property type="entry name" value="Response_reg"/>
    <property type="match status" value="1"/>
</dbReference>
<dbReference type="AlphaFoldDB" id="A0A4V2V0B6"/>
<comment type="catalytic activity">
    <reaction evidence="4">
        <text>L-glutaminyl-[protein] + H2O = L-glutamyl-[protein] + NH4(+)</text>
        <dbReference type="Rhea" id="RHEA:16441"/>
        <dbReference type="Rhea" id="RHEA-COMP:10207"/>
        <dbReference type="Rhea" id="RHEA-COMP:10208"/>
        <dbReference type="ChEBI" id="CHEBI:15377"/>
        <dbReference type="ChEBI" id="CHEBI:28938"/>
        <dbReference type="ChEBI" id="CHEBI:29973"/>
        <dbReference type="ChEBI" id="CHEBI:30011"/>
        <dbReference type="EC" id="3.5.1.44"/>
    </reaction>
</comment>
<keyword evidence="4 5" id="KW-0145">Chemotaxis</keyword>
<comment type="caution">
    <text evidence="9">The sequence shown here is derived from an EMBL/GenBank/DDBJ whole genome shotgun (WGS) entry which is preliminary data.</text>
</comment>
<dbReference type="EC" id="3.1.1.61" evidence="4"/>
<evidence type="ECO:0000256" key="5">
    <source>
        <dbReference type="PROSITE-ProRule" id="PRU00050"/>
    </source>
</evidence>
<proteinExistence type="inferred from homology"/>
<dbReference type="Gene3D" id="3.40.50.180">
    <property type="entry name" value="Methylesterase CheB, C-terminal domain"/>
    <property type="match status" value="1"/>
</dbReference>
<reference evidence="9 10" key="1">
    <citation type="submission" date="2019-03" db="EMBL/GenBank/DDBJ databases">
        <title>Genomic Encyclopedia of Type Strains, Phase IV (KMG-IV): sequencing the most valuable type-strain genomes for metagenomic binning, comparative biology and taxonomic classification.</title>
        <authorList>
            <person name="Goeker M."/>
        </authorList>
    </citation>
    <scope>NUCLEOTIDE SEQUENCE [LARGE SCALE GENOMIC DNA]</scope>
    <source>
        <strain evidence="9 10">DSM 24629</strain>
    </source>
</reference>
<dbReference type="SUPFAM" id="SSF52172">
    <property type="entry name" value="CheY-like"/>
    <property type="match status" value="1"/>
</dbReference>
<accession>A0A4V2V0B6</accession>
<evidence type="ECO:0000256" key="1">
    <source>
        <dbReference type="ARBA" id="ARBA00022801"/>
    </source>
</evidence>
<dbReference type="GO" id="GO:0006935">
    <property type="term" value="P:chemotaxis"/>
    <property type="evidence" value="ECO:0007669"/>
    <property type="project" value="UniProtKB-UniRule"/>
</dbReference>
<evidence type="ECO:0000256" key="3">
    <source>
        <dbReference type="ARBA" id="ARBA00048267"/>
    </source>
</evidence>
<keyword evidence="1 4" id="KW-0378">Hydrolase</keyword>
<evidence type="ECO:0000256" key="4">
    <source>
        <dbReference type="HAMAP-Rule" id="MF_00099"/>
    </source>
</evidence>
<dbReference type="EMBL" id="SMAL01000004">
    <property type="protein sequence ID" value="TCT15081.1"/>
    <property type="molecule type" value="Genomic_DNA"/>
</dbReference>
<dbReference type="InterPro" id="IPR011006">
    <property type="entry name" value="CheY-like_superfamily"/>
</dbReference>
<comment type="catalytic activity">
    <reaction evidence="3 4">
        <text>[protein]-L-glutamate 5-O-methyl ester + H2O = L-glutamyl-[protein] + methanol + H(+)</text>
        <dbReference type="Rhea" id="RHEA:23236"/>
        <dbReference type="Rhea" id="RHEA-COMP:10208"/>
        <dbReference type="Rhea" id="RHEA-COMP:10311"/>
        <dbReference type="ChEBI" id="CHEBI:15377"/>
        <dbReference type="ChEBI" id="CHEBI:15378"/>
        <dbReference type="ChEBI" id="CHEBI:17790"/>
        <dbReference type="ChEBI" id="CHEBI:29973"/>
        <dbReference type="ChEBI" id="CHEBI:82795"/>
        <dbReference type="EC" id="3.1.1.61"/>
    </reaction>
</comment>
<evidence type="ECO:0000259" key="7">
    <source>
        <dbReference type="PROSITE" id="PS50110"/>
    </source>
</evidence>
<dbReference type="GO" id="GO:0050568">
    <property type="term" value="F:protein-glutamine glutaminase activity"/>
    <property type="evidence" value="ECO:0007669"/>
    <property type="project" value="UniProtKB-UniRule"/>
</dbReference>
<dbReference type="RefSeq" id="WP_132252036.1">
    <property type="nucleotide sequence ID" value="NZ_SMAL01000004.1"/>
</dbReference>
<dbReference type="InterPro" id="IPR000673">
    <property type="entry name" value="Sig_transdc_resp-reg_Me-estase"/>
</dbReference>
<comment type="similarity">
    <text evidence="4">Belongs to the CheB family.</text>
</comment>
<dbReference type="SUPFAM" id="SSF52738">
    <property type="entry name" value="Methylesterase CheB, C-terminal domain"/>
    <property type="match status" value="1"/>
</dbReference>
<dbReference type="InterPro" id="IPR001789">
    <property type="entry name" value="Sig_transdc_resp-reg_receiver"/>
</dbReference>
<dbReference type="Gene3D" id="3.40.50.2300">
    <property type="match status" value="1"/>
</dbReference>
<feature type="domain" description="CheB-type methylesterase" evidence="8">
    <location>
        <begin position="157"/>
        <end position="351"/>
    </location>
</feature>
<keyword evidence="10" id="KW-1185">Reference proteome</keyword>
<feature type="active site" evidence="4 5">
    <location>
        <position position="169"/>
    </location>
</feature>
<dbReference type="InterPro" id="IPR035909">
    <property type="entry name" value="CheB_C"/>
</dbReference>
<dbReference type="Pfam" id="PF01339">
    <property type="entry name" value="CheB_methylest"/>
    <property type="match status" value="1"/>
</dbReference>